<comment type="caution">
    <text evidence="1">The sequence shown here is derived from an EMBL/GenBank/DDBJ whole genome shotgun (WGS) entry which is preliminary data.</text>
</comment>
<organism evidence="1 2">
    <name type="scientific">Melia azedarach</name>
    <name type="common">Chinaberry tree</name>
    <dbReference type="NCBI Taxonomy" id="155640"/>
    <lineage>
        <taxon>Eukaryota</taxon>
        <taxon>Viridiplantae</taxon>
        <taxon>Streptophyta</taxon>
        <taxon>Embryophyta</taxon>
        <taxon>Tracheophyta</taxon>
        <taxon>Spermatophyta</taxon>
        <taxon>Magnoliopsida</taxon>
        <taxon>eudicotyledons</taxon>
        <taxon>Gunneridae</taxon>
        <taxon>Pentapetalae</taxon>
        <taxon>rosids</taxon>
        <taxon>malvids</taxon>
        <taxon>Sapindales</taxon>
        <taxon>Meliaceae</taxon>
        <taxon>Melia</taxon>
    </lineage>
</organism>
<dbReference type="EMBL" id="CM051394">
    <property type="protein sequence ID" value="KAJ4728689.1"/>
    <property type="molecule type" value="Genomic_DNA"/>
</dbReference>
<dbReference type="Proteomes" id="UP001164539">
    <property type="component" value="Chromosome 1"/>
</dbReference>
<evidence type="ECO:0000313" key="2">
    <source>
        <dbReference type="Proteomes" id="UP001164539"/>
    </source>
</evidence>
<proteinExistence type="predicted"/>
<keyword evidence="2" id="KW-1185">Reference proteome</keyword>
<accession>A0ACC1YZZ0</accession>
<reference evidence="1 2" key="1">
    <citation type="journal article" date="2023" name="Science">
        <title>Complex scaffold remodeling in plant triterpene biosynthesis.</title>
        <authorList>
            <person name="De La Pena R."/>
            <person name="Hodgson H."/>
            <person name="Liu J.C."/>
            <person name="Stephenson M.J."/>
            <person name="Martin A.C."/>
            <person name="Owen C."/>
            <person name="Harkess A."/>
            <person name="Leebens-Mack J."/>
            <person name="Jimenez L.E."/>
            <person name="Osbourn A."/>
            <person name="Sattely E.S."/>
        </authorList>
    </citation>
    <scope>NUCLEOTIDE SEQUENCE [LARGE SCALE GENOMIC DNA]</scope>
    <source>
        <strain evidence="2">cv. JPN11</strain>
        <tissue evidence="1">Leaf</tissue>
    </source>
</reference>
<evidence type="ECO:0000313" key="1">
    <source>
        <dbReference type="EMBL" id="KAJ4728689.1"/>
    </source>
</evidence>
<protein>
    <submittedName>
        <fullName evidence="1">Microspore-specific promoter 2</fullName>
    </submittedName>
</protein>
<sequence>MENDKHAHHSMPLVSRLDHLESIMKNLESKRNTGKWGSSTQAVERQYLPLNLAVREAYFKGSLLDRVASLENRLFQLCLELESSSTSCTSSGDASSSLQGSKQEVACSLPTFFNHNPKQEPQVQANLSEIQGKHSKVIQQRGKQVGCPIKEKGKSKGNRDDKRSKSEKKRASSNWPHLKMLGC</sequence>
<name>A0ACC1YZZ0_MELAZ</name>
<gene>
    <name evidence="1" type="ORF">OWV82_001581</name>
</gene>